<dbReference type="AlphaFoldDB" id="A0A6J6XDC8"/>
<proteinExistence type="predicted"/>
<name>A0A6J6XDC8_9ZZZZ</name>
<protein>
    <submittedName>
        <fullName evidence="2">Unannotated protein</fullName>
    </submittedName>
</protein>
<gene>
    <name evidence="2" type="ORF">UFOPK2975_00721</name>
</gene>
<evidence type="ECO:0000256" key="1">
    <source>
        <dbReference type="SAM" id="Phobius"/>
    </source>
</evidence>
<evidence type="ECO:0000313" key="2">
    <source>
        <dbReference type="EMBL" id="CAB4792047.1"/>
    </source>
</evidence>
<dbReference type="EMBL" id="CAFAAG010000045">
    <property type="protein sequence ID" value="CAB4792047.1"/>
    <property type="molecule type" value="Genomic_DNA"/>
</dbReference>
<accession>A0A6J6XDC8</accession>
<keyword evidence="1" id="KW-0812">Transmembrane</keyword>
<keyword evidence="1" id="KW-1133">Transmembrane helix</keyword>
<organism evidence="2">
    <name type="scientific">freshwater metagenome</name>
    <dbReference type="NCBI Taxonomy" id="449393"/>
    <lineage>
        <taxon>unclassified sequences</taxon>
        <taxon>metagenomes</taxon>
        <taxon>ecological metagenomes</taxon>
    </lineage>
</organism>
<feature type="transmembrane region" description="Helical" evidence="1">
    <location>
        <begin position="74"/>
        <end position="95"/>
    </location>
</feature>
<feature type="transmembrane region" description="Helical" evidence="1">
    <location>
        <begin position="148"/>
        <end position="165"/>
    </location>
</feature>
<sequence length="171" mass="18543">MSKMGINASPRWHKWVEGHPIAGLALIGVIATQLGTYFGYCFKAIGLPTLPWPAYNGALIGGADTWGSPISQYFAGQSIHFVNGIVFAILFGVLAHSQLPGKHVVKGLVYGVIMTIVSVGFLVPYAYVPKMGYGLFLMDGPDGWKLPAGVLLWHLIYGFFLGTLFQPKDEN</sequence>
<reference evidence="2" key="1">
    <citation type="submission" date="2020-05" db="EMBL/GenBank/DDBJ databases">
        <authorList>
            <person name="Chiriac C."/>
            <person name="Salcher M."/>
            <person name="Ghai R."/>
            <person name="Kavagutti S V."/>
        </authorList>
    </citation>
    <scope>NUCLEOTIDE SEQUENCE</scope>
</reference>
<keyword evidence="1" id="KW-0472">Membrane</keyword>
<feature type="transmembrane region" description="Helical" evidence="1">
    <location>
        <begin position="21"/>
        <end position="40"/>
    </location>
</feature>
<feature type="transmembrane region" description="Helical" evidence="1">
    <location>
        <begin position="107"/>
        <end position="128"/>
    </location>
</feature>